<name>A0A2K8UF59_9GAMM</name>
<evidence type="ECO:0000256" key="7">
    <source>
        <dbReference type="ARBA" id="ARBA00023065"/>
    </source>
</evidence>
<protein>
    <submittedName>
        <fullName evidence="13">Cation transporter</fullName>
    </submittedName>
</protein>
<dbReference type="SUPFAM" id="SSF161111">
    <property type="entry name" value="Cation efflux protein transmembrane domain-like"/>
    <property type="match status" value="1"/>
</dbReference>
<feature type="transmembrane region" description="Helical" evidence="10">
    <location>
        <begin position="51"/>
        <end position="74"/>
    </location>
</feature>
<sequence length="316" mass="32768">MSHAHHHHAEHQAQGQDHTASLPALRLALILTLGYALVEAAAGWWSGSLALLADAGHMVTDAAALGLAGLAAWLTARPPSPRHSYGLGRAESLAALINAAAMLAVVVLIAAAAWGRLQTPRAIDGLTVSGVAVVGLAINLVVAWVLARGEPDLNVRGALLHVMGDALGSVAAIVSGLVIWTTGWTPIDPLLSLLICGLILSASLSLLSESLHTLLDGVPGALPLETVGMALARVSGVAEVHDLHIWSLSSRRVALSAHVRVPDLLDWPATLEGLCRAARALGIEHVTFQPEPAEQPVRWGARPSVHPAPAVPQPPP</sequence>
<keyword evidence="5" id="KW-0862">Zinc</keyword>
<keyword evidence="14" id="KW-1185">Reference proteome</keyword>
<evidence type="ECO:0000256" key="2">
    <source>
        <dbReference type="ARBA" id="ARBA00008873"/>
    </source>
</evidence>
<dbReference type="KEGG" id="tsy:THSYN_26745"/>
<dbReference type="Pfam" id="PF01545">
    <property type="entry name" value="Cation_efflux"/>
    <property type="match status" value="1"/>
</dbReference>
<dbReference type="InterPro" id="IPR058533">
    <property type="entry name" value="Cation_efflux_TM"/>
</dbReference>
<dbReference type="Pfam" id="PF16916">
    <property type="entry name" value="ZT_dimer"/>
    <property type="match status" value="1"/>
</dbReference>
<comment type="subcellular location">
    <subcellularLocation>
        <location evidence="1">Membrane</location>
        <topology evidence="1">Multi-pass membrane protein</topology>
    </subcellularLocation>
</comment>
<evidence type="ECO:0000259" key="12">
    <source>
        <dbReference type="Pfam" id="PF16916"/>
    </source>
</evidence>
<feature type="domain" description="Cation efflux protein cytoplasmic" evidence="12">
    <location>
        <begin position="228"/>
        <end position="292"/>
    </location>
</feature>
<feature type="transmembrane region" description="Helical" evidence="10">
    <location>
        <begin position="159"/>
        <end position="183"/>
    </location>
</feature>
<keyword evidence="6 10" id="KW-1133">Transmembrane helix</keyword>
<evidence type="ECO:0000313" key="13">
    <source>
        <dbReference type="EMBL" id="AUB84185.1"/>
    </source>
</evidence>
<feature type="region of interest" description="Disordered" evidence="9">
    <location>
        <begin position="294"/>
        <end position="316"/>
    </location>
</feature>
<dbReference type="RefSeq" id="WP_100921851.1">
    <property type="nucleotide sequence ID" value="NZ_CP020370.1"/>
</dbReference>
<evidence type="ECO:0000256" key="6">
    <source>
        <dbReference type="ARBA" id="ARBA00022989"/>
    </source>
</evidence>
<dbReference type="SUPFAM" id="SSF160240">
    <property type="entry name" value="Cation efflux protein cytoplasmic domain-like"/>
    <property type="match status" value="1"/>
</dbReference>
<evidence type="ECO:0000259" key="11">
    <source>
        <dbReference type="Pfam" id="PF01545"/>
    </source>
</evidence>
<dbReference type="GO" id="GO:0005385">
    <property type="term" value="F:zinc ion transmembrane transporter activity"/>
    <property type="evidence" value="ECO:0007669"/>
    <property type="project" value="TreeGrafter"/>
</dbReference>
<dbReference type="PANTHER" id="PTHR11562:SF17">
    <property type="entry name" value="RE54080P-RELATED"/>
    <property type="match status" value="1"/>
</dbReference>
<feature type="domain" description="Cation efflux protein transmembrane" evidence="11">
    <location>
        <begin position="26"/>
        <end position="215"/>
    </location>
</feature>
<evidence type="ECO:0000256" key="5">
    <source>
        <dbReference type="ARBA" id="ARBA00022906"/>
    </source>
</evidence>
<reference evidence="13 14" key="1">
    <citation type="submission" date="2017-03" db="EMBL/GenBank/DDBJ databases">
        <title>Complete genome sequence of Candidatus 'Thiodictyon syntrophicum' sp. nov. strain Cad16T, a photolithoautotroph purple sulfur bacterium isolated from an alpine meromictic lake.</title>
        <authorList>
            <person name="Luedin S.M."/>
            <person name="Pothier J.F."/>
            <person name="Danza F."/>
            <person name="Storelli N."/>
            <person name="Wittwer M."/>
            <person name="Tonolla M."/>
        </authorList>
    </citation>
    <scope>NUCLEOTIDE SEQUENCE [LARGE SCALE GENOMIC DNA]</scope>
    <source>
        <strain evidence="13 14">Cad16T</strain>
    </source>
</reference>
<dbReference type="Gene3D" id="1.20.1510.10">
    <property type="entry name" value="Cation efflux protein transmembrane domain"/>
    <property type="match status" value="1"/>
</dbReference>
<dbReference type="NCBIfam" id="TIGR01297">
    <property type="entry name" value="CDF"/>
    <property type="match status" value="1"/>
</dbReference>
<keyword evidence="7" id="KW-0406">Ion transport</keyword>
<comment type="similarity">
    <text evidence="2">Belongs to the cation diffusion facilitator (CDF) transporter (TC 2.A.4) family. SLC30A subfamily.</text>
</comment>
<dbReference type="PANTHER" id="PTHR11562">
    <property type="entry name" value="CATION EFFLUX PROTEIN/ ZINC TRANSPORTER"/>
    <property type="match status" value="1"/>
</dbReference>
<accession>A0A2K8UF59</accession>
<keyword evidence="4 10" id="KW-0812">Transmembrane</keyword>
<dbReference type="EMBL" id="CP020370">
    <property type="protein sequence ID" value="AUB84185.1"/>
    <property type="molecule type" value="Genomic_DNA"/>
</dbReference>
<dbReference type="InterPro" id="IPR027470">
    <property type="entry name" value="Cation_efflux_CTD"/>
</dbReference>
<dbReference type="InterPro" id="IPR036837">
    <property type="entry name" value="Cation_efflux_CTD_sf"/>
</dbReference>
<evidence type="ECO:0000256" key="8">
    <source>
        <dbReference type="ARBA" id="ARBA00023136"/>
    </source>
</evidence>
<dbReference type="AlphaFoldDB" id="A0A2K8UF59"/>
<feature type="transmembrane region" description="Helical" evidence="10">
    <location>
        <begin position="189"/>
        <end position="207"/>
    </location>
</feature>
<dbReference type="OrthoDB" id="9809646at2"/>
<evidence type="ECO:0000256" key="4">
    <source>
        <dbReference type="ARBA" id="ARBA00022692"/>
    </source>
</evidence>
<dbReference type="InterPro" id="IPR002524">
    <property type="entry name" value="Cation_efflux"/>
</dbReference>
<proteinExistence type="inferred from homology"/>
<feature type="transmembrane region" description="Helical" evidence="10">
    <location>
        <begin position="95"/>
        <end position="114"/>
    </location>
</feature>
<keyword evidence="8 10" id="KW-0472">Membrane</keyword>
<evidence type="ECO:0000256" key="9">
    <source>
        <dbReference type="SAM" id="MobiDB-lite"/>
    </source>
</evidence>
<organism evidence="13 14">
    <name type="scientific">Candidatus Thiodictyon syntrophicum</name>
    <dbReference type="NCBI Taxonomy" id="1166950"/>
    <lineage>
        <taxon>Bacteria</taxon>
        <taxon>Pseudomonadati</taxon>
        <taxon>Pseudomonadota</taxon>
        <taxon>Gammaproteobacteria</taxon>
        <taxon>Chromatiales</taxon>
        <taxon>Chromatiaceae</taxon>
        <taxon>Thiodictyon</taxon>
    </lineage>
</organism>
<dbReference type="Proteomes" id="UP000232638">
    <property type="component" value="Chromosome"/>
</dbReference>
<gene>
    <name evidence="13" type="ORF">THSYN_26745</name>
</gene>
<keyword evidence="3" id="KW-0813">Transport</keyword>
<dbReference type="GO" id="GO:0005886">
    <property type="term" value="C:plasma membrane"/>
    <property type="evidence" value="ECO:0007669"/>
    <property type="project" value="TreeGrafter"/>
</dbReference>
<evidence type="ECO:0000256" key="10">
    <source>
        <dbReference type="SAM" id="Phobius"/>
    </source>
</evidence>
<dbReference type="InterPro" id="IPR027469">
    <property type="entry name" value="Cation_efflux_TMD_sf"/>
</dbReference>
<feature type="transmembrane region" description="Helical" evidence="10">
    <location>
        <begin position="126"/>
        <end position="147"/>
    </location>
</feature>
<dbReference type="InterPro" id="IPR050681">
    <property type="entry name" value="CDF/SLC30A"/>
</dbReference>
<evidence type="ECO:0000256" key="1">
    <source>
        <dbReference type="ARBA" id="ARBA00004141"/>
    </source>
</evidence>
<keyword evidence="5" id="KW-0864">Zinc transport</keyword>
<evidence type="ECO:0000256" key="3">
    <source>
        <dbReference type="ARBA" id="ARBA00022448"/>
    </source>
</evidence>
<evidence type="ECO:0000313" key="14">
    <source>
        <dbReference type="Proteomes" id="UP000232638"/>
    </source>
</evidence>
<feature type="transmembrane region" description="Helical" evidence="10">
    <location>
        <begin position="24"/>
        <end position="45"/>
    </location>
</feature>